<gene>
    <name evidence="2" type="primary">LOC120256520</name>
</gene>
<dbReference type="PANTHER" id="PTHR11941">
    <property type="entry name" value="ENOYL-COA HYDRATASE-RELATED"/>
    <property type="match status" value="1"/>
</dbReference>
<proteinExistence type="predicted"/>
<name>A0AB40AYQ4_DIOCR</name>
<dbReference type="SUPFAM" id="SSF52096">
    <property type="entry name" value="ClpP/crotonase"/>
    <property type="match status" value="1"/>
</dbReference>
<dbReference type="Gene3D" id="3.90.226.10">
    <property type="entry name" value="2-enoyl-CoA Hydratase, Chain A, domain 1"/>
    <property type="match status" value="1"/>
</dbReference>
<reference evidence="2" key="1">
    <citation type="submission" date="2025-08" db="UniProtKB">
        <authorList>
            <consortium name="RefSeq"/>
        </authorList>
    </citation>
    <scope>IDENTIFICATION</scope>
</reference>
<dbReference type="GO" id="GO:0005777">
    <property type="term" value="C:peroxisome"/>
    <property type="evidence" value="ECO:0007669"/>
    <property type="project" value="TreeGrafter"/>
</dbReference>
<dbReference type="GeneID" id="120256520"/>
<dbReference type="PANTHER" id="PTHR11941:SF75">
    <property type="entry name" value="ENOYL-COA HYDRATASE_ISOMERASE FAMILY PROTEIN"/>
    <property type="match status" value="1"/>
</dbReference>
<evidence type="ECO:0000313" key="1">
    <source>
        <dbReference type="Proteomes" id="UP001515500"/>
    </source>
</evidence>
<accession>A0AB40AYQ4</accession>
<dbReference type="RefSeq" id="XP_039120131.1">
    <property type="nucleotide sequence ID" value="XM_039264197.1"/>
</dbReference>
<sequence length="153" mass="17166">MDEVRVTRPVHHRMWEKEECLSTFGLLPDIRVETWPFLERLRPHLGPRLPSDHTPELGSVLRATIADLIPLPMLTIAAVTGHATAGGFIITRTHDYVGDRGFIYMSELDIGVPIAMYAMSELRSRISDASAMRDLLLRPEKMEGGESREEGGD</sequence>
<organism evidence="1 2">
    <name type="scientific">Dioscorea cayennensis subsp. rotundata</name>
    <name type="common">White Guinea yam</name>
    <name type="synonym">Dioscorea rotundata</name>
    <dbReference type="NCBI Taxonomy" id="55577"/>
    <lineage>
        <taxon>Eukaryota</taxon>
        <taxon>Viridiplantae</taxon>
        <taxon>Streptophyta</taxon>
        <taxon>Embryophyta</taxon>
        <taxon>Tracheophyta</taxon>
        <taxon>Spermatophyta</taxon>
        <taxon>Magnoliopsida</taxon>
        <taxon>Liliopsida</taxon>
        <taxon>Dioscoreales</taxon>
        <taxon>Dioscoreaceae</taxon>
        <taxon>Dioscorea</taxon>
    </lineage>
</organism>
<keyword evidence="1" id="KW-1185">Reference proteome</keyword>
<dbReference type="GO" id="GO:0004165">
    <property type="term" value="F:delta(3)-delta(2)-enoyl-CoA isomerase activity"/>
    <property type="evidence" value="ECO:0007669"/>
    <property type="project" value="TreeGrafter"/>
</dbReference>
<dbReference type="Proteomes" id="UP001515500">
    <property type="component" value="Unplaced"/>
</dbReference>
<dbReference type="AlphaFoldDB" id="A0AB40AYQ4"/>
<dbReference type="GO" id="GO:0006635">
    <property type="term" value="P:fatty acid beta-oxidation"/>
    <property type="evidence" value="ECO:0007669"/>
    <property type="project" value="TreeGrafter"/>
</dbReference>
<evidence type="ECO:0000313" key="2">
    <source>
        <dbReference type="RefSeq" id="XP_039120131.1"/>
    </source>
</evidence>
<dbReference type="InterPro" id="IPR029045">
    <property type="entry name" value="ClpP/crotonase-like_dom_sf"/>
</dbReference>
<protein>
    <submittedName>
        <fullName evidence="2">Enoyl-CoA delta isomerase 1, peroxisomal-like</fullName>
    </submittedName>
</protein>